<reference evidence="4" key="1">
    <citation type="submission" date="2022-12" db="EMBL/GenBank/DDBJ databases">
        <title>Draft genome assemblies for two species of Escallonia (Escalloniales).</title>
        <authorList>
            <person name="Chanderbali A."/>
            <person name="Dervinis C."/>
            <person name="Anghel I."/>
            <person name="Soltis D."/>
            <person name="Soltis P."/>
            <person name="Zapata F."/>
        </authorList>
    </citation>
    <scope>NUCLEOTIDE SEQUENCE</scope>
    <source>
        <strain evidence="4">UCBG64.0493</strain>
        <tissue evidence="4">Leaf</tissue>
    </source>
</reference>
<feature type="compositionally biased region" description="Polar residues" evidence="2">
    <location>
        <begin position="353"/>
        <end position="367"/>
    </location>
</feature>
<gene>
    <name evidence="4" type="ORF">RJ639_001590</name>
</gene>
<organism evidence="4 5">
    <name type="scientific">Escallonia herrerae</name>
    <dbReference type="NCBI Taxonomy" id="1293975"/>
    <lineage>
        <taxon>Eukaryota</taxon>
        <taxon>Viridiplantae</taxon>
        <taxon>Streptophyta</taxon>
        <taxon>Embryophyta</taxon>
        <taxon>Tracheophyta</taxon>
        <taxon>Spermatophyta</taxon>
        <taxon>Magnoliopsida</taxon>
        <taxon>eudicotyledons</taxon>
        <taxon>Gunneridae</taxon>
        <taxon>Pentapetalae</taxon>
        <taxon>asterids</taxon>
        <taxon>campanulids</taxon>
        <taxon>Escalloniales</taxon>
        <taxon>Escalloniaceae</taxon>
        <taxon>Escallonia</taxon>
    </lineage>
</organism>
<dbReference type="Proteomes" id="UP001188597">
    <property type="component" value="Unassembled WGS sequence"/>
</dbReference>
<comment type="caution">
    <text evidence="4">The sequence shown here is derived from an EMBL/GenBank/DDBJ whole genome shotgun (WGS) entry which is preliminary data.</text>
</comment>
<feature type="domain" description="Remorin C-terminal" evidence="3">
    <location>
        <begin position="1"/>
        <end position="45"/>
    </location>
</feature>
<dbReference type="PANTHER" id="PTHR36607:SF20">
    <property type="entry name" value="AMINOTRANSFERASE-LIKE PLANT MOBILE DOMAIN-CONTAINING PROTEIN"/>
    <property type="match status" value="1"/>
</dbReference>
<evidence type="ECO:0000259" key="3">
    <source>
        <dbReference type="Pfam" id="PF03763"/>
    </source>
</evidence>
<dbReference type="Pfam" id="PF03763">
    <property type="entry name" value="Remorin_C"/>
    <property type="match status" value="1"/>
</dbReference>
<dbReference type="InterPro" id="IPR005516">
    <property type="entry name" value="Remorin_C"/>
</dbReference>
<evidence type="ECO:0000313" key="5">
    <source>
        <dbReference type="Proteomes" id="UP001188597"/>
    </source>
</evidence>
<name>A0AA88X7H4_9ASTE</name>
<comment type="similarity">
    <text evidence="1">Belongs to the remorin family.</text>
</comment>
<evidence type="ECO:0000256" key="2">
    <source>
        <dbReference type="SAM" id="MobiDB-lite"/>
    </source>
</evidence>
<accession>A0AA88X7H4</accession>
<feature type="region of interest" description="Disordered" evidence="2">
    <location>
        <begin position="353"/>
        <end position="401"/>
    </location>
</feature>
<keyword evidence="5" id="KW-1185">Reference proteome</keyword>
<feature type="compositionally biased region" description="Basic and acidic residues" evidence="2">
    <location>
        <begin position="368"/>
        <end position="385"/>
    </location>
</feature>
<dbReference type="AlphaFoldDB" id="A0AA88X7H4"/>
<evidence type="ECO:0000313" key="4">
    <source>
        <dbReference type="EMBL" id="KAK3041392.1"/>
    </source>
</evidence>
<dbReference type="PANTHER" id="PTHR36607">
    <property type="entry name" value="1,2-DIHYDROXY-3-KETO-5-METHYLTHIOPENTENE DIOXYGENASE 4"/>
    <property type="match status" value="1"/>
</dbReference>
<evidence type="ECO:0000256" key="1">
    <source>
        <dbReference type="ARBA" id="ARBA00005711"/>
    </source>
</evidence>
<sequence length="595" mass="67404">MKNKMAKVHKEVEENRAIVETRRGEDTLKIEELAAKFRATRDTPKSVLVKQGLNGPLECSRQVVGFAAMSTTPQTQEATRTSQQPRGAMLKHEVPSFDNVEVRGCDRFTVIEFNCICPGIFKVASMMACGSKFFLAVPVLASIYNGQKEFTSNPQIKKCEAMFPIHYVYRWIGNYFNSYFSSDHIPYGARMTKVFSERMEKSFNISHAQDFLQNVNTSTLAALSLYKQQQFTLTDDINLSSSWSHYFISLCSSYLTIRRGSEYIIEPYNLYMICYQFRFCQDIPGGLKKKLHTSSLDESCTRLSSRSQVVIPSHLATKECLSMKAYAAWWLKQLEDASKPIKIIIRTSKNMASNVPKSNTSKGASTKSSEKEKMSNSVPHLDKVKKNTANSSSDKVEKIERRDWECSNEGLPFNNVELFFKDEHSVDGPSSFVLIAKNLDQTVAKSPQARSGGKGKKLQQVYEATLPISSWEAMPVPVGKKPPSIPQAVLHQSMSPLVLALLHVPQSEQYAIWGCLYSQTVGTLVADNRLDELHNERHECLMQQTTWMSDAMDDLDVRLDRQLGCLTRWIAWMPDMKDDLNTRKADNHLNLDELV</sequence>
<dbReference type="EMBL" id="JAVXUP010000035">
    <property type="protein sequence ID" value="KAK3041392.1"/>
    <property type="molecule type" value="Genomic_DNA"/>
</dbReference>
<proteinExistence type="inferred from homology"/>
<protein>
    <recommendedName>
        <fullName evidence="3">Remorin C-terminal domain-containing protein</fullName>
    </recommendedName>
</protein>